<name>A0AC60P1D9_IXOPE</name>
<keyword evidence="2" id="KW-1185">Reference proteome</keyword>
<organism evidence="1 2">
    <name type="scientific">Ixodes persulcatus</name>
    <name type="common">Taiga tick</name>
    <dbReference type="NCBI Taxonomy" id="34615"/>
    <lineage>
        <taxon>Eukaryota</taxon>
        <taxon>Metazoa</taxon>
        <taxon>Ecdysozoa</taxon>
        <taxon>Arthropoda</taxon>
        <taxon>Chelicerata</taxon>
        <taxon>Arachnida</taxon>
        <taxon>Acari</taxon>
        <taxon>Parasitiformes</taxon>
        <taxon>Ixodida</taxon>
        <taxon>Ixodoidea</taxon>
        <taxon>Ixodidae</taxon>
        <taxon>Ixodinae</taxon>
        <taxon>Ixodes</taxon>
    </lineage>
</organism>
<evidence type="ECO:0000313" key="1">
    <source>
        <dbReference type="EMBL" id="KAG0413258.1"/>
    </source>
</evidence>
<sequence length="113" mass="12320">KIKMASETSSVAAAATEIVPYDPGTTELRESTGTCTRSFPGPCTTVRARSLGSSARPECGNAFPVPEERRESVILFCPFAVRFCPPPSRRYFPIDASFGTRCPCTRADDRPRT</sequence>
<feature type="non-terminal residue" evidence="1">
    <location>
        <position position="1"/>
    </location>
</feature>
<dbReference type="EMBL" id="JABSTQ010011278">
    <property type="protein sequence ID" value="KAG0413258.1"/>
    <property type="molecule type" value="Genomic_DNA"/>
</dbReference>
<dbReference type="Proteomes" id="UP000805193">
    <property type="component" value="Unassembled WGS sequence"/>
</dbReference>
<comment type="caution">
    <text evidence="1">The sequence shown here is derived from an EMBL/GenBank/DDBJ whole genome shotgun (WGS) entry which is preliminary data.</text>
</comment>
<evidence type="ECO:0000313" key="2">
    <source>
        <dbReference type="Proteomes" id="UP000805193"/>
    </source>
</evidence>
<accession>A0AC60P1D9</accession>
<gene>
    <name evidence="1" type="ORF">HPB47_009593</name>
</gene>
<reference evidence="1 2" key="1">
    <citation type="journal article" date="2020" name="Cell">
        <title>Large-Scale Comparative Analyses of Tick Genomes Elucidate Their Genetic Diversity and Vector Capacities.</title>
        <authorList>
            <consortium name="Tick Genome and Microbiome Consortium (TIGMIC)"/>
            <person name="Jia N."/>
            <person name="Wang J."/>
            <person name="Shi W."/>
            <person name="Du L."/>
            <person name="Sun Y."/>
            <person name="Zhan W."/>
            <person name="Jiang J.F."/>
            <person name="Wang Q."/>
            <person name="Zhang B."/>
            <person name="Ji P."/>
            <person name="Bell-Sakyi L."/>
            <person name="Cui X.M."/>
            <person name="Yuan T.T."/>
            <person name="Jiang B.G."/>
            <person name="Yang W.F."/>
            <person name="Lam T.T."/>
            <person name="Chang Q.C."/>
            <person name="Ding S.J."/>
            <person name="Wang X.J."/>
            <person name="Zhu J.G."/>
            <person name="Ruan X.D."/>
            <person name="Zhao L."/>
            <person name="Wei J.T."/>
            <person name="Ye R.Z."/>
            <person name="Que T.C."/>
            <person name="Du C.H."/>
            <person name="Zhou Y.H."/>
            <person name="Cheng J.X."/>
            <person name="Dai P.F."/>
            <person name="Guo W.B."/>
            <person name="Han X.H."/>
            <person name="Huang E.J."/>
            <person name="Li L.F."/>
            <person name="Wei W."/>
            <person name="Gao Y.C."/>
            <person name="Liu J.Z."/>
            <person name="Shao H.Z."/>
            <person name="Wang X."/>
            <person name="Wang C.C."/>
            <person name="Yang T.C."/>
            <person name="Huo Q.B."/>
            <person name="Li W."/>
            <person name="Chen H.Y."/>
            <person name="Chen S.E."/>
            <person name="Zhou L.G."/>
            <person name="Ni X.B."/>
            <person name="Tian J.H."/>
            <person name="Sheng Y."/>
            <person name="Liu T."/>
            <person name="Pan Y.S."/>
            <person name="Xia L.Y."/>
            <person name="Li J."/>
            <person name="Zhao F."/>
            <person name="Cao W.C."/>
        </authorList>
    </citation>
    <scope>NUCLEOTIDE SEQUENCE [LARGE SCALE GENOMIC DNA]</scope>
    <source>
        <strain evidence="1">Iper-2018</strain>
    </source>
</reference>
<proteinExistence type="predicted"/>
<protein>
    <submittedName>
        <fullName evidence="1">Uncharacterized protein</fullName>
    </submittedName>
</protein>
<feature type="non-terminal residue" evidence="1">
    <location>
        <position position="113"/>
    </location>
</feature>